<feature type="domain" description="Fibronectin type-III" evidence="22">
    <location>
        <begin position="156"/>
        <end position="257"/>
    </location>
</feature>
<evidence type="ECO:0000256" key="7">
    <source>
        <dbReference type="ARBA" id="ARBA00022859"/>
    </source>
</evidence>
<evidence type="ECO:0000313" key="24">
    <source>
        <dbReference type="Ensembl" id="ENSPPYP00000043988.1"/>
    </source>
</evidence>
<comment type="subcellular location">
    <subcellularLocation>
        <location evidence="1">Cell membrane</location>
        <topology evidence="1">Single-pass type I membrane protein</topology>
    </subcellularLocation>
    <subcellularLocation>
        <location evidence="14">Presynaptic cell membrane</location>
    </subcellularLocation>
</comment>
<dbReference type="GO" id="GO:0009897">
    <property type="term" value="C:external side of plasma membrane"/>
    <property type="evidence" value="ECO:0007669"/>
    <property type="project" value="Ensembl"/>
</dbReference>
<evidence type="ECO:0000256" key="11">
    <source>
        <dbReference type="ARBA" id="ARBA00023170"/>
    </source>
</evidence>
<keyword evidence="11" id="KW-0675">Receptor</keyword>
<keyword evidence="7" id="KW-0391">Immunity</keyword>
<keyword evidence="13" id="KW-0966">Cell projection</keyword>
<evidence type="ECO:0000313" key="25">
    <source>
        <dbReference type="Proteomes" id="UP000001595"/>
    </source>
</evidence>
<feature type="domain" description="Fibronectin type-III" evidence="22">
    <location>
        <begin position="453"/>
        <end position="547"/>
    </location>
</feature>
<dbReference type="GO" id="GO:0042734">
    <property type="term" value="C:presynaptic membrane"/>
    <property type="evidence" value="ECO:0007669"/>
    <property type="project" value="UniProtKB-SubCell"/>
</dbReference>
<evidence type="ECO:0000256" key="9">
    <source>
        <dbReference type="ARBA" id="ARBA00023018"/>
    </source>
</evidence>
<evidence type="ECO:0000256" key="2">
    <source>
        <dbReference type="ARBA" id="ARBA00008921"/>
    </source>
</evidence>
<reference evidence="23" key="2">
    <citation type="submission" date="2017-12" db="EMBL/GenBank/DDBJ databases">
        <title>High-resolution comparative analysis of great ape genomes.</title>
        <authorList>
            <person name="Pollen A."/>
            <person name="Hastie A."/>
            <person name="Hormozdiari F."/>
            <person name="Dougherty M."/>
            <person name="Liu R."/>
            <person name="Chaisson M."/>
            <person name="Hoppe E."/>
            <person name="Hill C."/>
            <person name="Pang A."/>
            <person name="Hillier L."/>
            <person name="Baker C."/>
            <person name="Armstrong J."/>
            <person name="Shendure J."/>
            <person name="Paten B."/>
            <person name="Wilson R."/>
            <person name="Chao H."/>
            <person name="Schneider V."/>
            <person name="Ventura M."/>
            <person name="Kronenberg Z."/>
            <person name="Murali S."/>
            <person name="Gordon D."/>
            <person name="Cantsilieris S."/>
            <person name="Munson K."/>
            <person name="Nelson B."/>
            <person name="Raja A."/>
            <person name="Underwood J."/>
            <person name="Diekhans M."/>
            <person name="Fiddes I."/>
            <person name="Haussler D."/>
            <person name="Eichler E."/>
        </authorList>
    </citation>
    <scope>NUCLEOTIDE SEQUENCE [LARGE SCALE GENOMIC DNA]</scope>
    <source>
        <strain evidence="23">Susie</strain>
    </source>
</reference>
<dbReference type="GO" id="GO:0002438">
    <property type="term" value="P:acute inflammatory response to antigenic stimulus"/>
    <property type="evidence" value="ECO:0007669"/>
    <property type="project" value="Ensembl"/>
</dbReference>
<dbReference type="FunFam" id="2.60.40.10:FF:000732">
    <property type="entry name" value="Interleukin 31 receptor A"/>
    <property type="match status" value="1"/>
</dbReference>
<keyword evidence="6" id="KW-0677">Repeat</keyword>
<keyword evidence="5" id="KW-0732">Signal</keyword>
<proteinExistence type="inferred from homology"/>
<evidence type="ECO:0000259" key="22">
    <source>
        <dbReference type="PROSITE" id="PS50853"/>
    </source>
</evidence>
<evidence type="ECO:0000256" key="16">
    <source>
        <dbReference type="ARBA" id="ARBA00064019"/>
    </source>
</evidence>
<evidence type="ECO:0000256" key="1">
    <source>
        <dbReference type="ARBA" id="ARBA00004251"/>
    </source>
</evidence>
<dbReference type="Gene3D" id="2.60.40.10">
    <property type="entry name" value="Immunoglobulins"/>
    <property type="match status" value="5"/>
</dbReference>
<accession>A0A8I5U3K3</accession>
<dbReference type="GO" id="GO:0007259">
    <property type="term" value="P:cell surface receptor signaling pathway via JAK-STAT"/>
    <property type="evidence" value="ECO:0007669"/>
    <property type="project" value="Ensembl"/>
</dbReference>
<keyword evidence="12" id="KW-0325">Glycoprotein</keyword>
<evidence type="ECO:0000256" key="17">
    <source>
        <dbReference type="ARBA" id="ARBA00070022"/>
    </source>
</evidence>
<protein>
    <recommendedName>
        <fullName evidence="17">Interleukin-31 receptor subunit alpha</fullName>
    </recommendedName>
    <alternativeName>
        <fullName evidence="19">GLM-R</fullName>
    </alternativeName>
    <alternativeName>
        <fullName evidence="20">Gp130-like monocyte receptor</fullName>
    </alternativeName>
    <alternativeName>
        <fullName evidence="18">ZcytoR17</fullName>
    </alternativeName>
</protein>
<dbReference type="Pfam" id="PF09240">
    <property type="entry name" value="IL6Ra-bind"/>
    <property type="match status" value="1"/>
</dbReference>
<keyword evidence="8 21" id="KW-1133">Transmembrane helix</keyword>
<evidence type="ECO:0000256" key="5">
    <source>
        <dbReference type="ARBA" id="ARBA00022729"/>
    </source>
</evidence>
<evidence type="ECO:0000256" key="19">
    <source>
        <dbReference type="ARBA" id="ARBA00079690"/>
    </source>
</evidence>
<sequence>MCIRQLKFFTTACVCECPQNILSPQPSCVKLGMMWTWALWMFPSLCKFSLAALPAKPENISCVYYYRKNLTCTWSPRKETSYTQYTAKRTYAFGEKHDNCTANSSTSENRASCSFFLPRITIPDNYTIEVEAENGDGVIKSDMTYWRLENIAKTEPPKIFSVKPVLGIKRMIQIEWIKPELAPVSSDLKYTLRFRTVNSTSWMEVNFAKNRKDKNQTYNLTGLQPFTEYVIALRCAVKESKFWSDWSQEKMGMTEEEAPCGLELWRVLKPAEADGRRLVQLLWKKARGTPVLEKTLGYNMWYYPENNTNLTETMNTTNQQLELHLGGESYWVSVISYNSLGKSPVATLRIPAIQEKSFQCIEVMQACLAEDQLVVKWQSSALDVNTWMIEWFPDVDSEPTTLSWESVSQATNWTIQQDKLKPFWCYNISVYPMLHDKVGEPYSIQAYAKEGVPSEGPETKVENIGVKTVTIAWKEIPKSERKGIICNYTIFYQAEGGKGFSKTVNSSVLQYGLESLKRKTSYTVQVMASTSAGGINGTSINFKTLSFSVFEITLITSLIGGGLLILIILTVAYGLKKPNKLTHLCWPSVPNPAESSIATWRGDDFKDKLNLKESDDSVNTEDRILKPCSTPSDKLVIDKLVVNFGNVLQEIFTDEARTGQENNLGGEKNEYVTYAFRPDCPLGKSFEELPVSPEIPPRKSQYLRSRMPEGTRPEAKEQLLFSGQSLVPDHLCEEGAPNPYLKNSVTTREFLVSEKLPDHTKGGV</sequence>
<evidence type="ECO:0000256" key="13">
    <source>
        <dbReference type="ARBA" id="ARBA00023273"/>
    </source>
</evidence>
<dbReference type="FunFam" id="2.60.40.10:FF:000465">
    <property type="entry name" value="Granulocyte colony-stimulating factor receptor"/>
    <property type="match status" value="1"/>
</dbReference>
<evidence type="ECO:0000256" key="21">
    <source>
        <dbReference type="SAM" id="Phobius"/>
    </source>
</evidence>
<dbReference type="FunFam" id="2.60.40.10:FF:000913">
    <property type="entry name" value="Interleukin 31 receptor A"/>
    <property type="match status" value="1"/>
</dbReference>
<dbReference type="GO" id="GO:0008284">
    <property type="term" value="P:positive regulation of cell population proliferation"/>
    <property type="evidence" value="ECO:0007669"/>
    <property type="project" value="Ensembl"/>
</dbReference>
<evidence type="ECO:0000256" key="15">
    <source>
        <dbReference type="ARBA" id="ARBA00056762"/>
    </source>
</evidence>
<reference evidence="24" key="3">
    <citation type="submission" date="2025-05" db="UniProtKB">
        <authorList>
            <consortium name="Ensembl"/>
        </authorList>
    </citation>
    <scope>IDENTIFICATION</scope>
</reference>
<accession>A0A2J8V5P9</accession>
<dbReference type="PROSITE" id="PS50853">
    <property type="entry name" value="FN3"/>
    <property type="match status" value="2"/>
</dbReference>
<name>A0A2J8V5P9_PONAB</name>
<dbReference type="Pfam" id="PF00041">
    <property type="entry name" value="fn3"/>
    <property type="match status" value="1"/>
</dbReference>
<dbReference type="OMA" id="NSTHWME"/>
<comment type="subunit">
    <text evidence="16">Heterodimer with OSMR. Interacts with JAK1 and STAT3.</text>
</comment>
<dbReference type="Ensembl" id="ENSPPYT00000053406.1">
    <property type="protein sequence ID" value="ENSPPYP00000043988.1"/>
    <property type="gene ID" value="ENSPPYG00000015473.2"/>
</dbReference>
<dbReference type="GO" id="GO:0030224">
    <property type="term" value="P:monocyte differentiation"/>
    <property type="evidence" value="ECO:0007669"/>
    <property type="project" value="Ensembl"/>
</dbReference>
<evidence type="ECO:0000256" key="18">
    <source>
        <dbReference type="ARBA" id="ARBA00078177"/>
    </source>
</evidence>
<dbReference type="CDD" id="cd00063">
    <property type="entry name" value="FN3"/>
    <property type="match status" value="2"/>
</dbReference>
<dbReference type="PANTHER" id="PTHR48423:SF1">
    <property type="entry name" value="INTERLEUKIN-27 RECEPTOR SUBUNIT ALPHA"/>
    <property type="match status" value="1"/>
</dbReference>
<keyword evidence="3" id="KW-1003">Cell membrane</keyword>
<dbReference type="Proteomes" id="UP000001595">
    <property type="component" value="Chromosome 5"/>
</dbReference>
<keyword evidence="4 21" id="KW-0812">Transmembrane</keyword>
<dbReference type="FunFam" id="2.60.40.10:FF:000414">
    <property type="entry name" value="Interleukin-6 receptor subunit beta"/>
    <property type="match status" value="1"/>
</dbReference>
<dbReference type="InterPro" id="IPR052672">
    <property type="entry name" value="Type1_Cytokine_Rcpt_Type2"/>
</dbReference>
<comment type="function">
    <text evidence="15">Associates with OSMR to form the interleukin-31 receptor which activates STAT3 and to a lower extent STAT1 and STAT5. May function in skin immunity. Mediates IL31-induced itch, probably in a manner dependent on cation channels TRPA1 and TRPV1. Positively regulates numbers and cycling status of immature subsets of myeloid progenitor cells in bone marrow in vivo and enhances myeloid progenitor cell survival in vitro.</text>
</comment>
<dbReference type="AlphaFoldDB" id="A0A2J8V5P9"/>
<evidence type="ECO:0000256" key="6">
    <source>
        <dbReference type="ARBA" id="ARBA00022737"/>
    </source>
</evidence>
<dbReference type="SMART" id="SM00060">
    <property type="entry name" value="FN3"/>
    <property type="match status" value="3"/>
</dbReference>
<dbReference type="InterPro" id="IPR013783">
    <property type="entry name" value="Ig-like_fold"/>
</dbReference>
<dbReference type="GO" id="GO:0002067">
    <property type="term" value="P:glandular epithelial cell differentiation"/>
    <property type="evidence" value="ECO:0007669"/>
    <property type="project" value="Ensembl"/>
</dbReference>
<evidence type="ECO:0000256" key="4">
    <source>
        <dbReference type="ARBA" id="ARBA00022692"/>
    </source>
</evidence>
<evidence type="ECO:0000256" key="8">
    <source>
        <dbReference type="ARBA" id="ARBA00022989"/>
    </source>
</evidence>
<dbReference type="GO" id="GO:0019955">
    <property type="term" value="F:cytokine binding"/>
    <property type="evidence" value="ECO:0007669"/>
    <property type="project" value="Ensembl"/>
</dbReference>
<dbReference type="STRING" id="9601.ENSPPYP00000017289"/>
<dbReference type="GO" id="GO:0098542">
    <property type="term" value="P:defense response to other organism"/>
    <property type="evidence" value="ECO:0007669"/>
    <property type="project" value="Ensembl"/>
</dbReference>
<dbReference type="InterPro" id="IPR003961">
    <property type="entry name" value="FN3_dom"/>
</dbReference>
<dbReference type="InterPro" id="IPR015321">
    <property type="entry name" value="TypeI_recpt_CBD"/>
</dbReference>
<evidence type="ECO:0000256" key="14">
    <source>
        <dbReference type="ARBA" id="ARBA00034111"/>
    </source>
</evidence>
<keyword evidence="25" id="KW-1185">Reference proteome</keyword>
<dbReference type="GeneTree" id="ENSGT00940000155603"/>
<keyword evidence="9" id="KW-0770">Synapse</keyword>
<evidence type="ECO:0000313" key="23">
    <source>
        <dbReference type="EMBL" id="PNJ52865.1"/>
    </source>
</evidence>
<evidence type="ECO:0000256" key="20">
    <source>
        <dbReference type="ARBA" id="ARBA00082494"/>
    </source>
</evidence>
<dbReference type="SUPFAM" id="SSF49265">
    <property type="entry name" value="Fibronectin type III"/>
    <property type="match status" value="4"/>
</dbReference>
<dbReference type="InterPro" id="IPR036116">
    <property type="entry name" value="FN3_sf"/>
</dbReference>
<dbReference type="PANTHER" id="PTHR48423">
    <property type="entry name" value="INTERLEUKIN-27 RECEPTOR SUBUNIT ALPHA"/>
    <property type="match status" value="1"/>
</dbReference>
<comment type="similarity">
    <text evidence="2">Belongs to the type I cytokine receptor family. Type 2 subfamily.</text>
</comment>
<organism evidence="23">
    <name type="scientific">Pongo abelii</name>
    <name type="common">Sumatran orangutan</name>
    <name type="synonym">Pongo pygmaeus abelii</name>
    <dbReference type="NCBI Taxonomy" id="9601"/>
    <lineage>
        <taxon>Eukaryota</taxon>
        <taxon>Metazoa</taxon>
        <taxon>Chordata</taxon>
        <taxon>Craniata</taxon>
        <taxon>Vertebrata</taxon>
        <taxon>Euteleostomi</taxon>
        <taxon>Mammalia</taxon>
        <taxon>Eutheria</taxon>
        <taxon>Euarchontoglires</taxon>
        <taxon>Primates</taxon>
        <taxon>Haplorrhini</taxon>
        <taxon>Catarrhini</taxon>
        <taxon>Hominidae</taxon>
        <taxon>Pongo</taxon>
    </lineage>
</organism>
<evidence type="ECO:0000256" key="12">
    <source>
        <dbReference type="ARBA" id="ARBA00023180"/>
    </source>
</evidence>
<keyword evidence="10 21" id="KW-0472">Membrane</keyword>
<reference evidence="24 25" key="1">
    <citation type="submission" date="2008-02" db="EMBL/GenBank/DDBJ databases">
        <title>A 6x draft sequence assembly of the Pongo pygmaeus abelii genome.</title>
        <authorList>
            <person name="Wilson R.K."/>
            <person name="Mardis E."/>
        </authorList>
    </citation>
    <scope>NUCLEOTIDE SEQUENCE [LARGE SCALE GENOMIC DNA]</scope>
</reference>
<feature type="transmembrane region" description="Helical" evidence="21">
    <location>
        <begin position="552"/>
        <end position="575"/>
    </location>
</feature>
<dbReference type="FunFam" id="2.60.40.10:FF:000908">
    <property type="entry name" value="Interleukin 31 receptor A"/>
    <property type="match status" value="1"/>
</dbReference>
<evidence type="ECO:0000256" key="3">
    <source>
        <dbReference type="ARBA" id="ARBA00022475"/>
    </source>
</evidence>
<evidence type="ECO:0000256" key="10">
    <source>
        <dbReference type="ARBA" id="ARBA00023136"/>
    </source>
</evidence>
<gene>
    <name evidence="24" type="primary">IL31RA</name>
    <name evidence="23" type="ORF">CR201_G0022268</name>
</gene>
<dbReference type="EMBL" id="NDHI03003432">
    <property type="protein sequence ID" value="PNJ52865.1"/>
    <property type="molecule type" value="Genomic_DNA"/>
</dbReference>